<dbReference type="Pfam" id="PF13185">
    <property type="entry name" value="GAF_2"/>
    <property type="match status" value="1"/>
</dbReference>
<dbReference type="InterPro" id="IPR003018">
    <property type="entry name" value="GAF"/>
</dbReference>
<dbReference type="SUPFAM" id="SSF55781">
    <property type="entry name" value="GAF domain-like"/>
    <property type="match status" value="1"/>
</dbReference>
<gene>
    <name evidence="5" type="ORF">HAHE_40110</name>
</gene>
<evidence type="ECO:0000259" key="4">
    <source>
        <dbReference type="SMART" id="SM00331"/>
    </source>
</evidence>
<dbReference type="Proteomes" id="UP001374893">
    <property type="component" value="Chromosome"/>
</dbReference>
<feature type="transmembrane region" description="Helical" evidence="2">
    <location>
        <begin position="6"/>
        <end position="25"/>
    </location>
</feature>
<protein>
    <recommendedName>
        <fullName evidence="7">GAF domain-containing protein</fullName>
    </recommendedName>
</protein>
<dbReference type="SUPFAM" id="SSF81606">
    <property type="entry name" value="PP2C-like"/>
    <property type="match status" value="1"/>
</dbReference>
<feature type="domain" description="PPM-type phosphatase" evidence="4">
    <location>
        <begin position="260"/>
        <end position="481"/>
    </location>
</feature>
<dbReference type="EMBL" id="AP024702">
    <property type="protein sequence ID" value="BCX50103.1"/>
    <property type="molecule type" value="Genomic_DNA"/>
</dbReference>
<dbReference type="InterPro" id="IPR036457">
    <property type="entry name" value="PPM-type-like_dom_sf"/>
</dbReference>
<sequence>MPDLPHLIAYAVFVVLLGALAIILIRLQRKVRRKKALLRSFEGEEARMFEFLHNLGVSIGAETSSIGLYRIIVEGLDEVVKARGGALYLLDESGEMLQPKYLSENCPALVGVPLEVRKKAERDSRAMDSYLRLSQVPADQGVFGAVLSSGQAIHFGDVRSHESFRDAFLGYGGGEVAALVAPLRHAGKDIGVLAVARTREDGKFSANDFAVFRSAAEQSAFALGNALVYKDAHEKRQFESEIRNASEVQRVLLPQADPVIPGFRVAGTNVPARIISGDYYDHLDLDNGLHGVVIADVSGKGVAAGLMMAMCRSVLRCRAGSLANPVEVLAAVNRQLFPDIREDMFISLYYGVIDSESGTIRVARAGHDAALLFRAKDRTVEEIKPPGLALGVDEGDVFERVTKMRELTLDAGDCLLFYTDGVKEAVDDRGEEFGMVRLRTSFLENAVLGAEATIAGIQRDLRQFGGEAPQMDDITLLVLERR</sequence>
<dbReference type="Pfam" id="PF07228">
    <property type="entry name" value="SpoIIE"/>
    <property type="match status" value="1"/>
</dbReference>
<evidence type="ECO:0000313" key="5">
    <source>
        <dbReference type="EMBL" id="BCX50103.1"/>
    </source>
</evidence>
<keyword evidence="2" id="KW-0812">Transmembrane</keyword>
<dbReference type="InterPro" id="IPR029016">
    <property type="entry name" value="GAF-like_dom_sf"/>
</dbReference>
<dbReference type="PANTHER" id="PTHR43156:SF2">
    <property type="entry name" value="STAGE II SPORULATION PROTEIN E"/>
    <property type="match status" value="1"/>
</dbReference>
<keyword evidence="2" id="KW-1133">Transmembrane helix</keyword>
<evidence type="ECO:0000256" key="2">
    <source>
        <dbReference type="SAM" id="Phobius"/>
    </source>
</evidence>
<dbReference type="Gene3D" id="3.30.450.40">
    <property type="match status" value="1"/>
</dbReference>
<accession>A0ABM7RIT6</accession>
<dbReference type="InterPro" id="IPR001932">
    <property type="entry name" value="PPM-type_phosphatase-like_dom"/>
</dbReference>
<dbReference type="RefSeq" id="WP_338687010.1">
    <property type="nucleotide sequence ID" value="NZ_AP024702.1"/>
</dbReference>
<evidence type="ECO:0000313" key="6">
    <source>
        <dbReference type="Proteomes" id="UP001374893"/>
    </source>
</evidence>
<dbReference type="SMART" id="SM00065">
    <property type="entry name" value="GAF"/>
    <property type="match status" value="1"/>
</dbReference>
<evidence type="ECO:0008006" key="7">
    <source>
        <dbReference type="Google" id="ProtNLM"/>
    </source>
</evidence>
<dbReference type="Gene3D" id="3.60.40.10">
    <property type="entry name" value="PPM-type phosphatase domain"/>
    <property type="match status" value="1"/>
</dbReference>
<keyword evidence="1" id="KW-0378">Hydrolase</keyword>
<organism evidence="5 6">
    <name type="scientific">Haloferula helveola</name>
    <dbReference type="NCBI Taxonomy" id="490095"/>
    <lineage>
        <taxon>Bacteria</taxon>
        <taxon>Pseudomonadati</taxon>
        <taxon>Verrucomicrobiota</taxon>
        <taxon>Verrucomicrobiia</taxon>
        <taxon>Verrucomicrobiales</taxon>
        <taxon>Verrucomicrobiaceae</taxon>
        <taxon>Haloferula</taxon>
    </lineage>
</organism>
<keyword evidence="6" id="KW-1185">Reference proteome</keyword>
<evidence type="ECO:0000256" key="1">
    <source>
        <dbReference type="ARBA" id="ARBA00022801"/>
    </source>
</evidence>
<dbReference type="InterPro" id="IPR052016">
    <property type="entry name" value="Bact_Sigma-Reg"/>
</dbReference>
<evidence type="ECO:0000259" key="3">
    <source>
        <dbReference type="SMART" id="SM00065"/>
    </source>
</evidence>
<reference evidence="5 6" key="1">
    <citation type="submission" date="2021-06" db="EMBL/GenBank/DDBJ databases">
        <title>Complete genome of Haloferula helveola possessing various polysaccharide degrading enzymes.</title>
        <authorList>
            <person name="Takami H."/>
            <person name="Huang C."/>
            <person name="Hamasaki K."/>
        </authorList>
    </citation>
    <scope>NUCLEOTIDE SEQUENCE [LARGE SCALE GENOMIC DNA]</scope>
    <source>
        <strain evidence="5 6">CN-1</strain>
    </source>
</reference>
<proteinExistence type="predicted"/>
<dbReference type="PANTHER" id="PTHR43156">
    <property type="entry name" value="STAGE II SPORULATION PROTEIN E-RELATED"/>
    <property type="match status" value="1"/>
</dbReference>
<dbReference type="SMART" id="SM00331">
    <property type="entry name" value="PP2C_SIG"/>
    <property type="match status" value="1"/>
</dbReference>
<feature type="domain" description="GAF" evidence="3">
    <location>
        <begin position="64"/>
        <end position="233"/>
    </location>
</feature>
<name>A0ABM7RIT6_9BACT</name>
<keyword evidence="2" id="KW-0472">Membrane</keyword>